<organism evidence="1 2">
    <name type="scientific">Acaulospora colombiana</name>
    <dbReference type="NCBI Taxonomy" id="27376"/>
    <lineage>
        <taxon>Eukaryota</taxon>
        <taxon>Fungi</taxon>
        <taxon>Fungi incertae sedis</taxon>
        <taxon>Mucoromycota</taxon>
        <taxon>Glomeromycotina</taxon>
        <taxon>Glomeromycetes</taxon>
        <taxon>Diversisporales</taxon>
        <taxon>Acaulosporaceae</taxon>
        <taxon>Acaulospora</taxon>
    </lineage>
</organism>
<evidence type="ECO:0000313" key="1">
    <source>
        <dbReference type="EMBL" id="CAG8561505.1"/>
    </source>
</evidence>
<accession>A0ACA9M154</accession>
<protein>
    <submittedName>
        <fullName evidence="1">6866_t:CDS:1</fullName>
    </submittedName>
</protein>
<name>A0ACA9M154_9GLOM</name>
<proteinExistence type="predicted"/>
<dbReference type="Proteomes" id="UP000789525">
    <property type="component" value="Unassembled WGS sequence"/>
</dbReference>
<gene>
    <name evidence="1" type="ORF">ACOLOM_LOCUS5252</name>
</gene>
<dbReference type="EMBL" id="CAJVPT010009429">
    <property type="protein sequence ID" value="CAG8561505.1"/>
    <property type="molecule type" value="Genomic_DNA"/>
</dbReference>
<comment type="caution">
    <text evidence="1">The sequence shown here is derived from an EMBL/GenBank/DDBJ whole genome shotgun (WGS) entry which is preliminary data.</text>
</comment>
<evidence type="ECO:0000313" key="2">
    <source>
        <dbReference type="Proteomes" id="UP000789525"/>
    </source>
</evidence>
<keyword evidence="2" id="KW-1185">Reference proteome</keyword>
<reference evidence="1" key="1">
    <citation type="submission" date="2021-06" db="EMBL/GenBank/DDBJ databases">
        <authorList>
            <person name="Kallberg Y."/>
            <person name="Tangrot J."/>
            <person name="Rosling A."/>
        </authorList>
    </citation>
    <scope>NUCLEOTIDE SEQUENCE</scope>
    <source>
        <strain evidence="1">CL356</strain>
    </source>
</reference>
<sequence>MWELASGYQPYHNIEHDENLIVEICNGLRPEITNDTPECWRNLMSRCWDPEPSSRPKIEEIMKMSDDDEKIFCQQFKEAEEKRQKMIEYGTLFAKGYGSNNPNSIYHSRLLSPLIEAARSILNSRNPDVTRSLEVDKNQHDSSITESKNFDDDDYRTEICSDCHNRGKLANAVCEICYFKNFNLKVSGNKDIDDFLRELMRGHRPTLEWIPYEEFSGVEKIGQGELSKVYMATWHKGPINENSKSFMRKSSIKVALKVLNESQNLDSKFFKKLKFSGWSANDFYGISREPTSGNYIFVMEYAKLGNLNIYLQTNFNKITWIKKKMILNNIVGKIGSIHGKGIIHQNLHSGNILARSPKRVFGKVWISDLGFNQAINKKSEYPEVYGVIPYVAPEYEEAEKRRLQMVMTDVKEAEPNHPTSAYHARLLNPIMDSANIILNSRSSSNIMHPSASPSSPEIQVEPQRPRNIPCNKYQLNISKSGNKDIDDFLKKSLGNEGRCILEWIPYGEFSNLEKIGRGGFSKM</sequence>